<keyword evidence="3" id="KW-1185">Reference proteome</keyword>
<dbReference type="AlphaFoldDB" id="A0A2P5CBC3"/>
<gene>
    <name evidence="2" type="ORF">TorRG33x02_291670</name>
</gene>
<dbReference type="Gene3D" id="1.20.1280.50">
    <property type="match status" value="1"/>
</dbReference>
<dbReference type="InterPro" id="IPR017451">
    <property type="entry name" value="F-box-assoc_interact_dom"/>
</dbReference>
<feature type="domain" description="F-box" evidence="1">
    <location>
        <begin position="5"/>
        <end position="50"/>
    </location>
</feature>
<protein>
    <submittedName>
        <fullName evidence="2">F-box domain containing protein</fullName>
    </submittedName>
</protein>
<dbReference type="CDD" id="cd22157">
    <property type="entry name" value="F-box_AtFBW1-like"/>
    <property type="match status" value="1"/>
</dbReference>
<dbReference type="Gene3D" id="2.120.10.80">
    <property type="entry name" value="Kelch-type beta propeller"/>
    <property type="match status" value="1"/>
</dbReference>
<organism evidence="2 3">
    <name type="scientific">Trema orientale</name>
    <name type="common">Charcoal tree</name>
    <name type="synonym">Celtis orientalis</name>
    <dbReference type="NCBI Taxonomy" id="63057"/>
    <lineage>
        <taxon>Eukaryota</taxon>
        <taxon>Viridiplantae</taxon>
        <taxon>Streptophyta</taxon>
        <taxon>Embryophyta</taxon>
        <taxon>Tracheophyta</taxon>
        <taxon>Spermatophyta</taxon>
        <taxon>Magnoliopsida</taxon>
        <taxon>eudicotyledons</taxon>
        <taxon>Gunneridae</taxon>
        <taxon>Pentapetalae</taxon>
        <taxon>rosids</taxon>
        <taxon>fabids</taxon>
        <taxon>Rosales</taxon>
        <taxon>Cannabaceae</taxon>
        <taxon>Trema</taxon>
    </lineage>
</organism>
<dbReference type="InterPro" id="IPR036047">
    <property type="entry name" value="F-box-like_dom_sf"/>
</dbReference>
<dbReference type="InterPro" id="IPR050796">
    <property type="entry name" value="SCF_F-box_component"/>
</dbReference>
<dbReference type="InterPro" id="IPR015915">
    <property type="entry name" value="Kelch-typ_b-propeller"/>
</dbReference>
<evidence type="ECO:0000313" key="3">
    <source>
        <dbReference type="Proteomes" id="UP000237000"/>
    </source>
</evidence>
<name>A0A2P5CBC3_TREOI</name>
<dbReference type="STRING" id="63057.A0A2P5CBC3"/>
<evidence type="ECO:0000313" key="2">
    <source>
        <dbReference type="EMBL" id="PON58295.1"/>
    </source>
</evidence>
<dbReference type="PROSITE" id="PS50181">
    <property type="entry name" value="FBOX"/>
    <property type="match status" value="1"/>
</dbReference>
<reference evidence="3" key="1">
    <citation type="submission" date="2016-06" db="EMBL/GenBank/DDBJ databases">
        <title>Parallel loss of symbiosis genes in relatives of nitrogen-fixing non-legume Parasponia.</title>
        <authorList>
            <person name="Van Velzen R."/>
            <person name="Holmer R."/>
            <person name="Bu F."/>
            <person name="Rutten L."/>
            <person name="Van Zeijl A."/>
            <person name="Liu W."/>
            <person name="Santuari L."/>
            <person name="Cao Q."/>
            <person name="Sharma T."/>
            <person name="Shen D."/>
            <person name="Roswanjaya Y."/>
            <person name="Wardhani T."/>
            <person name="Kalhor M.S."/>
            <person name="Jansen J."/>
            <person name="Van den Hoogen J."/>
            <person name="Gungor B."/>
            <person name="Hartog M."/>
            <person name="Hontelez J."/>
            <person name="Verver J."/>
            <person name="Yang W.-C."/>
            <person name="Schijlen E."/>
            <person name="Repin R."/>
            <person name="Schilthuizen M."/>
            <person name="Schranz E."/>
            <person name="Heidstra R."/>
            <person name="Miyata K."/>
            <person name="Fedorova E."/>
            <person name="Kohlen W."/>
            <person name="Bisseling T."/>
            <person name="Smit S."/>
            <person name="Geurts R."/>
        </authorList>
    </citation>
    <scope>NUCLEOTIDE SEQUENCE [LARGE SCALE GENOMIC DNA]</scope>
    <source>
        <strain evidence="3">cv. RG33-2</strain>
    </source>
</reference>
<dbReference type="InParanoid" id="A0A2P5CBC3"/>
<sequence length="387" mass="44402">MKERKIVTCFLPEDIITEILSRLDVKSLMRFKCVCKSWQCLICGPTFTRMHFDHQPSSVIVFDHFEITKFSVHGSQNFGEKSSTYKIPKKISNEFPTNLVIDSDHGILCLSDYFLHNVYLWNPATNEVKKLPPLVPPSTSPRRESLCLNFRIGFGFDPLTNDFKVLGLYFGIPKTELLKSCREVMVYSLRTNCWKTIEKPHLLSSPNQSYHTSLLPWSDYYKTSVIVNGRIHWMSIFGGNDQGQSFGIIAFDLNTEVFSLINSPQQVKGPTVKGIGKMSECLSFILDTRESIEIWVMKEYGVTESWIKHMTIDIVKCPIPRSKCFCAPLSLGNKSYVLFHSYNKLFWYDLKSNTLGHSPSAYSIQFALYAESIGSFWGDKPQDDKKR</sequence>
<dbReference type="Pfam" id="PF08268">
    <property type="entry name" value="FBA_3"/>
    <property type="match status" value="1"/>
</dbReference>
<dbReference type="InterPro" id="IPR001810">
    <property type="entry name" value="F-box_dom"/>
</dbReference>
<dbReference type="Proteomes" id="UP000237000">
    <property type="component" value="Unassembled WGS sequence"/>
</dbReference>
<dbReference type="SUPFAM" id="SSF81383">
    <property type="entry name" value="F-box domain"/>
    <property type="match status" value="1"/>
</dbReference>
<comment type="caution">
    <text evidence="2">The sequence shown here is derived from an EMBL/GenBank/DDBJ whole genome shotgun (WGS) entry which is preliminary data.</text>
</comment>
<dbReference type="InterPro" id="IPR013187">
    <property type="entry name" value="F-box-assoc_dom_typ3"/>
</dbReference>
<dbReference type="PANTHER" id="PTHR31672">
    <property type="entry name" value="BNACNNG10540D PROTEIN"/>
    <property type="match status" value="1"/>
</dbReference>
<dbReference type="SMART" id="SM00256">
    <property type="entry name" value="FBOX"/>
    <property type="match status" value="1"/>
</dbReference>
<dbReference type="Pfam" id="PF00646">
    <property type="entry name" value="F-box"/>
    <property type="match status" value="1"/>
</dbReference>
<dbReference type="SUPFAM" id="SSF50965">
    <property type="entry name" value="Galactose oxidase, central domain"/>
    <property type="match status" value="1"/>
</dbReference>
<dbReference type="PANTHER" id="PTHR31672:SF13">
    <property type="entry name" value="F-BOX PROTEIN CPR30-LIKE"/>
    <property type="match status" value="1"/>
</dbReference>
<dbReference type="EMBL" id="JXTC01000388">
    <property type="protein sequence ID" value="PON58295.1"/>
    <property type="molecule type" value="Genomic_DNA"/>
</dbReference>
<proteinExistence type="predicted"/>
<dbReference type="InterPro" id="IPR011043">
    <property type="entry name" value="Gal_Oxase/kelch_b-propeller"/>
</dbReference>
<evidence type="ECO:0000259" key="1">
    <source>
        <dbReference type="PROSITE" id="PS50181"/>
    </source>
</evidence>
<dbReference type="NCBIfam" id="TIGR01640">
    <property type="entry name" value="F_box_assoc_1"/>
    <property type="match status" value="1"/>
</dbReference>
<accession>A0A2P5CBC3</accession>
<dbReference type="OrthoDB" id="591557at2759"/>